<evidence type="ECO:0000256" key="3">
    <source>
        <dbReference type="ARBA" id="ARBA00022763"/>
    </source>
</evidence>
<evidence type="ECO:0000256" key="8">
    <source>
        <dbReference type="RuleBase" id="RU364100"/>
    </source>
</evidence>
<sequence>MPGRLFLARELAELAPEWSVDELDFGSPRRNIAPGQEVLTLTADGAWMMHWGIIPVGRKNARGRSVMETIINARSENVFDKSAFEGVRRAVVPSDGWYEWAGETCKKTAWSISPNDKSLLFFAAIYDVWNGPGGIEVPQVTTVTCEPNADVREIHHRMGVLFARAQVQVWLGEYDEAAKGLMRPYPDGGLVVVEATNVDWNGR</sequence>
<proteinExistence type="inferred from homology"/>
<keyword evidence="6" id="KW-0238">DNA-binding</keyword>
<evidence type="ECO:0000256" key="5">
    <source>
        <dbReference type="ARBA" id="ARBA00023124"/>
    </source>
</evidence>
<dbReference type="SUPFAM" id="SSF143081">
    <property type="entry name" value="BB1717-like"/>
    <property type="match status" value="1"/>
</dbReference>
<dbReference type="STRING" id="1508389.SAMN05444003_1620"/>
<reference evidence="9 10" key="1">
    <citation type="submission" date="2016-11" db="EMBL/GenBank/DDBJ databases">
        <authorList>
            <person name="Jaros S."/>
            <person name="Januszkiewicz K."/>
            <person name="Wedrychowicz H."/>
        </authorList>
    </citation>
    <scope>NUCLEOTIDE SEQUENCE [LARGE SCALE GENOMIC DNA]</scope>
    <source>
        <strain evidence="9 10">DSM 28715</strain>
    </source>
</reference>
<gene>
    <name evidence="9" type="ORF">SAMN05444003_1620</name>
</gene>
<protein>
    <recommendedName>
        <fullName evidence="8">Abasic site processing protein</fullName>
        <ecNumber evidence="8">3.4.-.-</ecNumber>
    </recommendedName>
</protein>
<dbReference type="InterPro" id="IPR036590">
    <property type="entry name" value="SRAP-like"/>
</dbReference>
<dbReference type="AlphaFoldDB" id="A0A1M5NVV6"/>
<dbReference type="InterPro" id="IPR003738">
    <property type="entry name" value="SRAP"/>
</dbReference>
<keyword evidence="2 8" id="KW-0645">Protease</keyword>
<keyword evidence="3" id="KW-0227">DNA damage</keyword>
<keyword evidence="7" id="KW-0456">Lyase</keyword>
<dbReference type="PANTHER" id="PTHR13604:SF0">
    <property type="entry name" value="ABASIC SITE PROCESSING PROTEIN HMCES"/>
    <property type="match status" value="1"/>
</dbReference>
<keyword evidence="10" id="KW-1185">Reference proteome</keyword>
<dbReference type="GO" id="GO:0008233">
    <property type="term" value="F:peptidase activity"/>
    <property type="evidence" value="ECO:0007669"/>
    <property type="project" value="UniProtKB-KW"/>
</dbReference>
<evidence type="ECO:0000256" key="7">
    <source>
        <dbReference type="ARBA" id="ARBA00023239"/>
    </source>
</evidence>
<dbReference type="Gene3D" id="3.90.1680.10">
    <property type="entry name" value="SOS response associated peptidase-like"/>
    <property type="match status" value="1"/>
</dbReference>
<accession>A0A1M5NVV6</accession>
<dbReference type="GO" id="GO:0006508">
    <property type="term" value="P:proteolysis"/>
    <property type="evidence" value="ECO:0007669"/>
    <property type="project" value="UniProtKB-KW"/>
</dbReference>
<dbReference type="OrthoDB" id="9782620at2"/>
<dbReference type="GO" id="GO:0003697">
    <property type="term" value="F:single-stranded DNA binding"/>
    <property type="evidence" value="ECO:0007669"/>
    <property type="project" value="InterPro"/>
</dbReference>
<dbReference type="EC" id="3.4.-.-" evidence="8"/>
<evidence type="ECO:0000256" key="1">
    <source>
        <dbReference type="ARBA" id="ARBA00008136"/>
    </source>
</evidence>
<evidence type="ECO:0000256" key="6">
    <source>
        <dbReference type="ARBA" id="ARBA00023125"/>
    </source>
</evidence>
<evidence type="ECO:0000313" key="10">
    <source>
        <dbReference type="Proteomes" id="UP000184074"/>
    </source>
</evidence>
<keyword evidence="5" id="KW-0190">Covalent protein-DNA linkage</keyword>
<comment type="similarity">
    <text evidence="1 8">Belongs to the SOS response-associated peptidase family.</text>
</comment>
<keyword evidence="4 8" id="KW-0378">Hydrolase</keyword>
<evidence type="ECO:0000256" key="4">
    <source>
        <dbReference type="ARBA" id="ARBA00022801"/>
    </source>
</evidence>
<dbReference type="GO" id="GO:0106300">
    <property type="term" value="P:protein-DNA covalent cross-linking repair"/>
    <property type="evidence" value="ECO:0007669"/>
    <property type="project" value="InterPro"/>
</dbReference>
<name>A0A1M5NVV6_9RHOB</name>
<dbReference type="PANTHER" id="PTHR13604">
    <property type="entry name" value="DC12-RELATED"/>
    <property type="match status" value="1"/>
</dbReference>
<dbReference type="Proteomes" id="UP000184074">
    <property type="component" value="Unassembled WGS sequence"/>
</dbReference>
<dbReference type="GO" id="GO:0016829">
    <property type="term" value="F:lyase activity"/>
    <property type="evidence" value="ECO:0007669"/>
    <property type="project" value="UniProtKB-KW"/>
</dbReference>
<evidence type="ECO:0000313" key="9">
    <source>
        <dbReference type="EMBL" id="SHG93640.1"/>
    </source>
</evidence>
<dbReference type="RefSeq" id="WP_072900283.1">
    <property type="nucleotide sequence ID" value="NZ_FQXB01000001.1"/>
</dbReference>
<dbReference type="Pfam" id="PF02586">
    <property type="entry name" value="SRAP"/>
    <property type="match status" value="1"/>
</dbReference>
<dbReference type="EMBL" id="FQXB01000001">
    <property type="protein sequence ID" value="SHG93640.1"/>
    <property type="molecule type" value="Genomic_DNA"/>
</dbReference>
<organism evidence="9 10">
    <name type="scientific">Cognatiyoonia sediminum</name>
    <dbReference type="NCBI Taxonomy" id="1508389"/>
    <lineage>
        <taxon>Bacteria</taxon>
        <taxon>Pseudomonadati</taxon>
        <taxon>Pseudomonadota</taxon>
        <taxon>Alphaproteobacteria</taxon>
        <taxon>Rhodobacterales</taxon>
        <taxon>Paracoccaceae</taxon>
        <taxon>Cognatiyoonia</taxon>
    </lineage>
</organism>
<evidence type="ECO:0000256" key="2">
    <source>
        <dbReference type="ARBA" id="ARBA00022670"/>
    </source>
</evidence>